<keyword evidence="3 5" id="KW-1133">Transmembrane helix</keyword>
<keyword evidence="2 5" id="KW-0812">Transmembrane</keyword>
<feature type="transmembrane region" description="Helical" evidence="5">
    <location>
        <begin position="43"/>
        <end position="61"/>
    </location>
</feature>
<reference evidence="6 7" key="1">
    <citation type="journal article" date="2023" name="Life. Sci Alliance">
        <title>Evolutionary insights into 3D genome organization and epigenetic landscape of Vigna mungo.</title>
        <authorList>
            <person name="Junaid A."/>
            <person name="Singh B."/>
            <person name="Bhatia S."/>
        </authorList>
    </citation>
    <scope>NUCLEOTIDE SEQUENCE [LARGE SCALE GENOMIC DNA]</scope>
    <source>
        <strain evidence="6">Urdbean</strain>
    </source>
</reference>
<name>A0AAQ3RQ00_VIGMU</name>
<evidence type="ECO:0000256" key="2">
    <source>
        <dbReference type="ARBA" id="ARBA00022692"/>
    </source>
</evidence>
<proteinExistence type="predicted"/>
<dbReference type="PANTHER" id="PTHR31652:SF0">
    <property type="entry name" value="LIMR FAMILY PROTEIN DDB_G0283707-RELATED"/>
    <property type="match status" value="1"/>
</dbReference>
<dbReference type="GO" id="GO:0016020">
    <property type="term" value="C:membrane"/>
    <property type="evidence" value="ECO:0007669"/>
    <property type="project" value="UniProtKB-SubCell"/>
</dbReference>
<dbReference type="AlphaFoldDB" id="A0AAQ3RQ00"/>
<keyword evidence="7" id="KW-1185">Reference proteome</keyword>
<protein>
    <submittedName>
        <fullName evidence="6">Uncharacterized protein</fullName>
    </submittedName>
</protein>
<dbReference type="Proteomes" id="UP001374535">
    <property type="component" value="Chromosome 8"/>
</dbReference>
<evidence type="ECO:0000256" key="5">
    <source>
        <dbReference type="SAM" id="Phobius"/>
    </source>
</evidence>
<feature type="transmembrane region" description="Helical" evidence="5">
    <location>
        <begin position="73"/>
        <end position="95"/>
    </location>
</feature>
<accession>A0AAQ3RQ00</accession>
<dbReference type="EMBL" id="CP144693">
    <property type="protein sequence ID" value="WVZ00469.1"/>
    <property type="molecule type" value="Genomic_DNA"/>
</dbReference>
<feature type="non-terminal residue" evidence="6">
    <location>
        <position position="1"/>
    </location>
</feature>
<dbReference type="PANTHER" id="PTHR31652">
    <property type="entry name" value="LIMR FAMILY PROTEIN DDB_G0283707-RELATED"/>
    <property type="match status" value="1"/>
</dbReference>
<evidence type="ECO:0000256" key="4">
    <source>
        <dbReference type="ARBA" id="ARBA00023136"/>
    </source>
</evidence>
<sequence length="109" mass="11948">MYLKHTSVLILIFSPLSEKRCSAYTASPSSEKTLTMRTTFPKYVVALATIVGPVIFGIKAITYNNDSGNALHLMSQIFGGVGITCLPLGLIFSFIQRSKAVITRSQYIK</sequence>
<evidence type="ECO:0000313" key="6">
    <source>
        <dbReference type="EMBL" id="WVZ00469.1"/>
    </source>
</evidence>
<organism evidence="6 7">
    <name type="scientific">Vigna mungo</name>
    <name type="common">Black gram</name>
    <name type="synonym">Phaseolus mungo</name>
    <dbReference type="NCBI Taxonomy" id="3915"/>
    <lineage>
        <taxon>Eukaryota</taxon>
        <taxon>Viridiplantae</taxon>
        <taxon>Streptophyta</taxon>
        <taxon>Embryophyta</taxon>
        <taxon>Tracheophyta</taxon>
        <taxon>Spermatophyta</taxon>
        <taxon>Magnoliopsida</taxon>
        <taxon>eudicotyledons</taxon>
        <taxon>Gunneridae</taxon>
        <taxon>Pentapetalae</taxon>
        <taxon>rosids</taxon>
        <taxon>fabids</taxon>
        <taxon>Fabales</taxon>
        <taxon>Fabaceae</taxon>
        <taxon>Papilionoideae</taxon>
        <taxon>50 kb inversion clade</taxon>
        <taxon>NPAAA clade</taxon>
        <taxon>indigoferoid/millettioid clade</taxon>
        <taxon>Phaseoleae</taxon>
        <taxon>Vigna</taxon>
    </lineage>
</organism>
<comment type="subcellular location">
    <subcellularLocation>
        <location evidence="1">Membrane</location>
        <topology evidence="1">Multi-pass membrane protein</topology>
    </subcellularLocation>
</comment>
<evidence type="ECO:0000313" key="7">
    <source>
        <dbReference type="Proteomes" id="UP001374535"/>
    </source>
</evidence>
<evidence type="ECO:0000256" key="3">
    <source>
        <dbReference type="ARBA" id="ARBA00022989"/>
    </source>
</evidence>
<gene>
    <name evidence="6" type="ORF">V8G54_026538</name>
</gene>
<keyword evidence="4 5" id="KW-0472">Membrane</keyword>
<evidence type="ECO:0000256" key="1">
    <source>
        <dbReference type="ARBA" id="ARBA00004141"/>
    </source>
</evidence>